<evidence type="ECO:0000313" key="1">
    <source>
        <dbReference type="EMBL" id="QYA18375.1"/>
    </source>
</evidence>
<reference evidence="1" key="1">
    <citation type="submission" date="2021-06" db="EMBL/GenBank/DDBJ databases">
        <authorList>
            <person name="Rolland C."/>
        </authorList>
    </citation>
    <scope>NUCLEOTIDE SEQUENCE</scope>
    <source>
        <strain evidence="1">347.936635</strain>
    </source>
</reference>
<accession>A0A8F8KSN8</accession>
<name>A0A8F8KSN8_9VIRU</name>
<gene>
    <name evidence="1" type="ORF">KOM_12_105</name>
</gene>
<dbReference type="EMBL" id="MZ420154">
    <property type="protein sequence ID" value="QYA18375.1"/>
    <property type="molecule type" value="Genomic_DNA"/>
</dbReference>
<proteinExistence type="predicted"/>
<sequence length="350" mass="40448">MASSVNTLYVNMIDAGFNPAVDTSGLQQVEVLPKLIFSLHNWTEGKWYLSTNLGNFNTVVFSYLQRKEDQQYGQVHVENWQQMVHVITKLNICNPNAFLCWNYQPWKINGFPFMDLLPADKYHAGLLHYSKCAALSQLPILREYARLLTFITNRDYRSDIVMMYAYEFYQGGKFNPLFSTLYLVGKVWYADMESILLDHPNIQTSQFKPYFPNEPVSIKVFIPTPNPKSMAEHNSVEVISEDDNFAEYISSDEVCDSDPASSPSSGLNRYNFNPTPDEPINVTPDPDLYATFKMFMFSNNLQQKQVAYSIKWSQSTLSGYIKKHMRAKGWNAVERDLRKFMGRYNKPVVQ</sequence>
<organism evidence="1">
    <name type="scientific">Clandestinovirus</name>
    <dbReference type="NCBI Taxonomy" id="2831644"/>
    <lineage>
        <taxon>Viruses</taxon>
    </lineage>
</organism>
<protein>
    <submittedName>
        <fullName evidence="1">Uncharacterized protein</fullName>
    </submittedName>
</protein>